<proteinExistence type="predicted"/>
<dbReference type="EMBL" id="CP003422">
    <property type="protein sequence ID" value="AGN70837.1"/>
    <property type="molecule type" value="Genomic_DNA"/>
</dbReference>
<feature type="transmembrane region" description="Helical" evidence="1">
    <location>
        <begin position="54"/>
        <end position="72"/>
    </location>
</feature>
<dbReference type="AlphaFoldDB" id="R9UPS9"/>
<protein>
    <submittedName>
        <fullName evidence="2">Uncharacterized protein</fullName>
    </submittedName>
</protein>
<dbReference type="Proteomes" id="UP000007392">
    <property type="component" value="Chromosome"/>
</dbReference>
<keyword evidence="1" id="KW-0472">Membrane</keyword>
<evidence type="ECO:0000313" key="2">
    <source>
        <dbReference type="EMBL" id="AGN70837.1"/>
    </source>
</evidence>
<evidence type="ECO:0000313" key="3">
    <source>
        <dbReference type="Proteomes" id="UP000007392"/>
    </source>
</evidence>
<accession>R9UPS9</accession>
<organism evidence="2 3">
    <name type="scientific">Paenibacillus mucilaginosus K02</name>
    <dbReference type="NCBI Taxonomy" id="997761"/>
    <lineage>
        <taxon>Bacteria</taxon>
        <taxon>Bacillati</taxon>
        <taxon>Bacillota</taxon>
        <taxon>Bacilli</taxon>
        <taxon>Bacillales</taxon>
        <taxon>Paenibacillaceae</taxon>
        <taxon>Paenibacillus</taxon>
    </lineage>
</organism>
<name>R9UPS9_9BACL</name>
<keyword evidence="1" id="KW-1133">Transmembrane helix</keyword>
<gene>
    <name evidence="2" type="ORF">B2K_40455</name>
</gene>
<evidence type="ECO:0000256" key="1">
    <source>
        <dbReference type="SAM" id="Phobius"/>
    </source>
</evidence>
<dbReference type="KEGG" id="pmw:B2K_40455"/>
<sequence length="82" mass="10060">MWRADPLKFACTKLLCIRLDYDNIRNMSKKYANLIGALTAYIGLKMQFKFIQKFMIIYYCIIFSFCNRYQSYMEMNFFHYIM</sequence>
<dbReference type="HOGENOM" id="CLU_194547_0_0_9"/>
<reference evidence="2 3" key="1">
    <citation type="submission" date="2013-06" db="EMBL/GenBank/DDBJ databases">
        <title>Complete genome sequence of Paenibacillus mucilaginosus K02.</title>
        <authorList>
            <person name="Xiao B."/>
            <person name="Sun L."/>
            <person name="Xiao L."/>
            <person name="Lian B."/>
        </authorList>
    </citation>
    <scope>NUCLEOTIDE SEQUENCE [LARGE SCALE GENOMIC DNA]</scope>
    <source>
        <strain evidence="2 3">K02</strain>
    </source>
</reference>
<keyword evidence="1" id="KW-0812">Transmembrane</keyword>